<evidence type="ECO:0000313" key="4">
    <source>
        <dbReference type="EMBL" id="MTV02835.1"/>
    </source>
</evidence>
<dbReference type="OrthoDB" id="1096938at2"/>
<reference evidence="1" key="3">
    <citation type="submission" date="2022-01" db="EMBL/GenBank/DDBJ databases">
        <title>Novel bile acid biosynthetic pathways are enriched in the microbiome of centenarians.</title>
        <authorList>
            <person name="Sato Y."/>
            <person name="Atarashi K."/>
            <person name="Plichta R.D."/>
            <person name="Arai Y."/>
            <person name="Sasajima S."/>
            <person name="Kearney M.S."/>
            <person name="Suda W."/>
            <person name="Takeshita K."/>
            <person name="Sasaki T."/>
            <person name="Okamoto S."/>
            <person name="Skelly N.A."/>
            <person name="Okamura Y."/>
            <person name="Vlamakis H."/>
            <person name="Li Y."/>
            <person name="Tanoue T."/>
            <person name="Takei H."/>
            <person name="Nittono H."/>
            <person name="Narushima S."/>
            <person name="Irie J."/>
            <person name="Itoh H."/>
            <person name="Moriya K."/>
            <person name="Sugiura Y."/>
            <person name="Suematsu M."/>
            <person name="Moritoki N."/>
            <person name="Shibata S."/>
            <person name="Littman R.D."/>
            <person name="Fischbach A.M."/>
            <person name="Uwamino Y."/>
            <person name="Inoue T."/>
            <person name="Honda A."/>
            <person name="Hattori M."/>
            <person name="Murai T."/>
            <person name="Xavier J.R."/>
            <person name="Hirose N."/>
            <person name="Honda K."/>
        </authorList>
    </citation>
    <scope>NUCLEOTIDE SEQUENCE</scope>
    <source>
        <strain evidence="1">CE91-St3</strain>
    </source>
</reference>
<evidence type="ECO:0000313" key="5">
    <source>
        <dbReference type="EMBL" id="RHC78063.1"/>
    </source>
</evidence>
<evidence type="ECO:0008006" key="10">
    <source>
        <dbReference type="Google" id="ProtNLM"/>
    </source>
</evidence>
<reference evidence="7 8" key="2">
    <citation type="journal article" date="2019" name="Nat. Med.">
        <title>A library of human gut bacterial isolates paired with longitudinal multiomics data enables mechanistic microbiome research.</title>
        <authorList>
            <person name="Poyet M."/>
            <person name="Groussin M."/>
            <person name="Gibbons S.M."/>
            <person name="Avila-Pacheco J."/>
            <person name="Jiang X."/>
            <person name="Kearney S.M."/>
            <person name="Perrotta A.R."/>
            <person name="Berdy B."/>
            <person name="Zhao S."/>
            <person name="Lieberman T.D."/>
            <person name="Swanson P.K."/>
            <person name="Smith M."/>
            <person name="Roesemann S."/>
            <person name="Alexander J.E."/>
            <person name="Rich S.A."/>
            <person name="Livny J."/>
            <person name="Vlamakis H."/>
            <person name="Clish C."/>
            <person name="Bullock K."/>
            <person name="Deik A."/>
            <person name="Scott J."/>
            <person name="Pierce K.A."/>
            <person name="Xavier R.J."/>
            <person name="Alm E.J."/>
        </authorList>
    </citation>
    <scope>NUCLEOTIDE SEQUENCE [LARGE SCALE GENOMIC DNA]</scope>
    <source>
        <strain evidence="4 9">BIOML-A11</strain>
        <strain evidence="3 8">BIOML-A16</strain>
        <strain evidence="2 7">BIOML-A29</strain>
    </source>
</reference>
<reference evidence="5 6" key="1">
    <citation type="submission" date="2018-08" db="EMBL/GenBank/DDBJ databases">
        <title>A genome reference for cultivated species of the human gut microbiota.</title>
        <authorList>
            <person name="Zou Y."/>
            <person name="Xue W."/>
            <person name="Luo G."/>
        </authorList>
    </citation>
    <scope>NUCLEOTIDE SEQUENCE [LARGE SCALE GENOMIC DNA]</scope>
    <source>
        <strain evidence="5 6">AM34-17</strain>
    </source>
</reference>
<dbReference type="Proteomes" id="UP000448908">
    <property type="component" value="Unassembled WGS sequence"/>
</dbReference>
<dbReference type="EMBL" id="QSII01000052">
    <property type="protein sequence ID" value="RHC78063.1"/>
    <property type="molecule type" value="Genomic_DNA"/>
</dbReference>
<name>A0A3E4ZNE8_9BACT</name>
<evidence type="ECO:0000313" key="3">
    <source>
        <dbReference type="EMBL" id="MTU70753.1"/>
    </source>
</evidence>
<dbReference type="Pfam" id="PF15869">
    <property type="entry name" value="TolB_like"/>
    <property type="match status" value="1"/>
</dbReference>
<evidence type="ECO:0000313" key="1">
    <source>
        <dbReference type="EMBL" id="GKH72815.1"/>
    </source>
</evidence>
<protein>
    <recommendedName>
        <fullName evidence="10">6-bladed beta-propeller</fullName>
    </recommendedName>
</protein>
<dbReference type="Proteomes" id="UP001055114">
    <property type="component" value="Unassembled WGS sequence"/>
</dbReference>
<dbReference type="Proteomes" id="UP000482671">
    <property type="component" value="Unassembled WGS sequence"/>
</dbReference>
<dbReference type="SUPFAM" id="SSF75011">
    <property type="entry name" value="3-carboxy-cis,cis-mucoante lactonizing enzyme"/>
    <property type="match status" value="1"/>
</dbReference>
<keyword evidence="7" id="KW-1185">Reference proteome</keyword>
<evidence type="ECO:0000313" key="7">
    <source>
        <dbReference type="Proteomes" id="UP000434916"/>
    </source>
</evidence>
<dbReference type="EMBL" id="WNDD01000016">
    <property type="protein sequence ID" value="MTV02835.1"/>
    <property type="molecule type" value="Genomic_DNA"/>
</dbReference>
<dbReference type="EMBL" id="WNCN01000060">
    <property type="protein sequence ID" value="MTU41840.1"/>
    <property type="molecule type" value="Genomic_DNA"/>
</dbReference>
<dbReference type="STRING" id="46503.ERS852463_01426"/>
<evidence type="ECO:0000313" key="6">
    <source>
        <dbReference type="Proteomes" id="UP000286260"/>
    </source>
</evidence>
<dbReference type="EMBL" id="BQNZ01000002">
    <property type="protein sequence ID" value="GKH72815.1"/>
    <property type="molecule type" value="Genomic_DNA"/>
</dbReference>
<sequence>MKIAKFISICIFITFCSCNNKGVYENCISFKLTDFLDKGEIKGTDLQFSKEVMRPTALHIEDSILILKEDMDEHILHMYNVNTGEKVNTSISFGNGPGEFLHIQQIQSSDSLLWLSDAQRPFISAYRKKDILFSDTISPTAIKEVMLPDLFGNIVILPNHHFMTTAYNSTQKRLSFYDSEGKFIETKGEYPEYGEILTPFEKIEGLSCYATLSPDKNGIFLFYKQTDLIELYDIYGNLKKRIQGPDLFFPVIKQTIQDESVHVNSVSGQSRDAYFSPLSINGRVYVLYSGIYFNRENHKYLKDQLFVFDDKGNPLQRYTLDSPIFTFTINPTTNKLYGLSDNPEFHVIEYQL</sequence>
<evidence type="ECO:0000313" key="8">
    <source>
        <dbReference type="Proteomes" id="UP000448908"/>
    </source>
</evidence>
<comment type="caution">
    <text evidence="5">The sequence shown here is derived from an EMBL/GenBank/DDBJ whole genome shotgun (WGS) entry which is preliminary data.</text>
</comment>
<evidence type="ECO:0000313" key="9">
    <source>
        <dbReference type="Proteomes" id="UP000482671"/>
    </source>
</evidence>
<dbReference type="Proteomes" id="UP000286260">
    <property type="component" value="Unassembled WGS sequence"/>
</dbReference>
<proteinExistence type="predicted"/>
<organism evidence="5 6">
    <name type="scientific">Parabacteroides merdae</name>
    <dbReference type="NCBI Taxonomy" id="46503"/>
    <lineage>
        <taxon>Bacteria</taxon>
        <taxon>Pseudomonadati</taxon>
        <taxon>Bacteroidota</taxon>
        <taxon>Bacteroidia</taxon>
        <taxon>Bacteroidales</taxon>
        <taxon>Tannerellaceae</taxon>
        <taxon>Parabacteroides</taxon>
    </lineage>
</organism>
<dbReference type="RefSeq" id="WP_005637769.1">
    <property type="nucleotide sequence ID" value="NZ_BAABYG010000001.1"/>
</dbReference>
<accession>A0A3E4ZNE8</accession>
<dbReference type="EMBL" id="WNDA01000033">
    <property type="protein sequence ID" value="MTU70753.1"/>
    <property type="molecule type" value="Genomic_DNA"/>
</dbReference>
<gene>
    <name evidence="1" type="ORF">CE91St3_26780</name>
    <name evidence="5" type="ORF">DW828_19885</name>
    <name evidence="2" type="ORF">GMD82_20845</name>
    <name evidence="3" type="ORF">GMD92_17205</name>
    <name evidence="4" type="ORF">GME02_14510</name>
</gene>
<dbReference type="AlphaFoldDB" id="A0A3E4ZNE8"/>
<dbReference type="GeneID" id="49203384"/>
<evidence type="ECO:0000313" key="2">
    <source>
        <dbReference type="EMBL" id="MTU41840.1"/>
    </source>
</evidence>
<dbReference type="PROSITE" id="PS51257">
    <property type="entry name" value="PROKAR_LIPOPROTEIN"/>
    <property type="match status" value="1"/>
</dbReference>
<dbReference type="Proteomes" id="UP000434916">
    <property type="component" value="Unassembled WGS sequence"/>
</dbReference>